<dbReference type="InterPro" id="IPR027417">
    <property type="entry name" value="P-loop_NTPase"/>
</dbReference>
<dbReference type="GO" id="GO:0006400">
    <property type="term" value="P:tRNA modification"/>
    <property type="evidence" value="ECO:0007669"/>
    <property type="project" value="TreeGrafter"/>
</dbReference>
<comment type="similarity">
    <text evidence="3 10 13">Belongs to the IPP transferase family.</text>
</comment>
<dbReference type="Proteomes" id="UP000831534">
    <property type="component" value="Chromosome"/>
</dbReference>
<dbReference type="Pfam" id="PF01715">
    <property type="entry name" value="IPPT"/>
    <property type="match status" value="1"/>
</dbReference>
<gene>
    <name evidence="10 14" type="primary">miaA</name>
    <name evidence="14" type="ORF">LVJ77_03335</name>
</gene>
<evidence type="ECO:0000313" key="14">
    <source>
        <dbReference type="EMBL" id="UOP05260.2"/>
    </source>
</evidence>
<keyword evidence="8 10" id="KW-0460">Magnesium</keyword>
<comment type="caution">
    <text evidence="10">Lacks conserved residue(s) required for the propagation of feature annotation.</text>
</comment>
<feature type="site" description="Interaction with substrate tRNA" evidence="10">
    <location>
        <position position="104"/>
    </location>
</feature>
<keyword evidence="7 10" id="KW-0067">ATP-binding</keyword>
<evidence type="ECO:0000256" key="3">
    <source>
        <dbReference type="ARBA" id="ARBA00005842"/>
    </source>
</evidence>
<dbReference type="GO" id="GO:0005524">
    <property type="term" value="F:ATP binding"/>
    <property type="evidence" value="ECO:0007669"/>
    <property type="project" value="UniProtKB-UniRule"/>
</dbReference>
<keyword evidence="15" id="KW-1185">Reference proteome</keyword>
<evidence type="ECO:0000256" key="8">
    <source>
        <dbReference type="ARBA" id="ARBA00022842"/>
    </source>
</evidence>
<comment type="subunit">
    <text evidence="10">Monomer.</text>
</comment>
<feature type="site" description="Interaction with substrate tRNA" evidence="10">
    <location>
        <position position="126"/>
    </location>
</feature>
<evidence type="ECO:0000256" key="2">
    <source>
        <dbReference type="ARBA" id="ARBA00003213"/>
    </source>
</evidence>
<evidence type="ECO:0000256" key="4">
    <source>
        <dbReference type="ARBA" id="ARBA00022679"/>
    </source>
</evidence>
<feature type="binding site" evidence="10">
    <location>
        <begin position="13"/>
        <end position="20"/>
    </location>
    <ligand>
        <name>ATP</name>
        <dbReference type="ChEBI" id="CHEBI:30616"/>
    </ligand>
</feature>
<name>A0A8T9MTQ6_9NEIS</name>
<dbReference type="PANTHER" id="PTHR11088:SF60">
    <property type="entry name" value="TRNA DIMETHYLALLYLTRANSFERASE"/>
    <property type="match status" value="1"/>
</dbReference>
<dbReference type="KEGG" id="ckh:LVJ77_03335"/>
<dbReference type="PANTHER" id="PTHR11088">
    <property type="entry name" value="TRNA DIMETHYLALLYLTRANSFERASE"/>
    <property type="match status" value="1"/>
</dbReference>
<accession>A0A8T9MTQ6</accession>
<dbReference type="NCBIfam" id="TIGR00174">
    <property type="entry name" value="miaA"/>
    <property type="match status" value="1"/>
</dbReference>
<dbReference type="AlphaFoldDB" id="A0A8T9MTQ6"/>
<comment type="function">
    <text evidence="2 10 12">Catalyzes the transfer of a dimethylallyl group onto the adenine at position 37 in tRNAs that read codons beginning with uridine, leading to the formation of N6-(dimethylallyl)adenosine (i(6)A).</text>
</comment>
<comment type="catalytic activity">
    <reaction evidence="9 10 11">
        <text>adenosine(37) in tRNA + dimethylallyl diphosphate = N(6)-dimethylallyladenosine(37) in tRNA + diphosphate</text>
        <dbReference type="Rhea" id="RHEA:26482"/>
        <dbReference type="Rhea" id="RHEA-COMP:10162"/>
        <dbReference type="Rhea" id="RHEA-COMP:10375"/>
        <dbReference type="ChEBI" id="CHEBI:33019"/>
        <dbReference type="ChEBI" id="CHEBI:57623"/>
        <dbReference type="ChEBI" id="CHEBI:74411"/>
        <dbReference type="ChEBI" id="CHEBI:74415"/>
        <dbReference type="EC" id="2.5.1.75"/>
    </reaction>
</comment>
<keyword evidence="6 10" id="KW-0547">Nucleotide-binding</keyword>
<dbReference type="SUPFAM" id="SSF52540">
    <property type="entry name" value="P-loop containing nucleoside triphosphate hydrolases"/>
    <property type="match status" value="1"/>
</dbReference>
<evidence type="ECO:0000256" key="9">
    <source>
        <dbReference type="ARBA" id="ARBA00049563"/>
    </source>
</evidence>
<dbReference type="FunFam" id="1.10.20.140:FF:000001">
    <property type="entry name" value="tRNA dimethylallyltransferase"/>
    <property type="match status" value="1"/>
</dbReference>
<feature type="binding site" evidence="10">
    <location>
        <begin position="15"/>
        <end position="20"/>
    </location>
    <ligand>
        <name>substrate</name>
    </ligand>
</feature>
<organism evidence="14 15">
    <name type="scientific">Conchiformibius kuhniae</name>
    <dbReference type="NCBI Taxonomy" id="211502"/>
    <lineage>
        <taxon>Bacteria</taxon>
        <taxon>Pseudomonadati</taxon>
        <taxon>Pseudomonadota</taxon>
        <taxon>Betaproteobacteria</taxon>
        <taxon>Neisseriales</taxon>
        <taxon>Neisseriaceae</taxon>
        <taxon>Conchiformibius</taxon>
    </lineage>
</organism>
<proteinExistence type="inferred from homology"/>
<evidence type="ECO:0000256" key="10">
    <source>
        <dbReference type="HAMAP-Rule" id="MF_00185"/>
    </source>
</evidence>
<dbReference type="HAMAP" id="MF_00185">
    <property type="entry name" value="IPP_trans"/>
    <property type="match status" value="1"/>
</dbReference>
<keyword evidence="4 10" id="KW-0808">Transferase</keyword>
<evidence type="ECO:0000256" key="11">
    <source>
        <dbReference type="RuleBase" id="RU003783"/>
    </source>
</evidence>
<dbReference type="Gene3D" id="3.40.50.300">
    <property type="entry name" value="P-loop containing nucleotide triphosphate hydrolases"/>
    <property type="match status" value="1"/>
</dbReference>
<evidence type="ECO:0000256" key="1">
    <source>
        <dbReference type="ARBA" id="ARBA00001946"/>
    </source>
</evidence>
<evidence type="ECO:0000256" key="6">
    <source>
        <dbReference type="ARBA" id="ARBA00022741"/>
    </source>
</evidence>
<dbReference type="InterPro" id="IPR018022">
    <property type="entry name" value="IPT"/>
</dbReference>
<keyword evidence="5 10" id="KW-0819">tRNA processing</keyword>
<dbReference type="GO" id="GO:0052381">
    <property type="term" value="F:tRNA dimethylallyltransferase activity"/>
    <property type="evidence" value="ECO:0007669"/>
    <property type="project" value="UniProtKB-UniRule"/>
</dbReference>
<dbReference type="Gene3D" id="1.10.20.140">
    <property type="match status" value="1"/>
</dbReference>
<evidence type="ECO:0000256" key="12">
    <source>
        <dbReference type="RuleBase" id="RU003784"/>
    </source>
</evidence>
<reference evidence="14" key="1">
    <citation type="journal article" date="2022" name="Res Sq">
        <title>Evolution of multicellular longitudinally dividing oral cavity symbionts (Neisseriaceae).</title>
        <authorList>
            <person name="Nyongesa S."/>
            <person name="Weber P."/>
            <person name="Bernet E."/>
            <person name="Pullido F."/>
            <person name="Nieckarz M."/>
            <person name="Delaby M."/>
            <person name="Nieves C."/>
            <person name="Viehboeck T."/>
            <person name="Krause N."/>
            <person name="Rivera-Millot A."/>
            <person name="Nakamura A."/>
            <person name="Vischer N."/>
            <person name="VanNieuwenhze M."/>
            <person name="Brun Y."/>
            <person name="Cava F."/>
            <person name="Bulgheresi S."/>
            <person name="Veyrier F."/>
        </authorList>
    </citation>
    <scope>NUCLEOTIDE SEQUENCE</scope>
    <source>
        <strain evidence="14">17694</strain>
    </source>
</reference>
<dbReference type="EC" id="2.5.1.75" evidence="10"/>
<evidence type="ECO:0000256" key="13">
    <source>
        <dbReference type="RuleBase" id="RU003785"/>
    </source>
</evidence>
<dbReference type="InterPro" id="IPR039657">
    <property type="entry name" value="Dimethylallyltransferase"/>
</dbReference>
<reference evidence="14" key="2">
    <citation type="submission" date="2024-09" db="EMBL/GenBank/DDBJ databases">
        <authorList>
            <person name="Veyrier F.J."/>
        </authorList>
    </citation>
    <scope>NUCLEOTIDE SEQUENCE</scope>
    <source>
        <strain evidence="14">17694</strain>
    </source>
</reference>
<sequence>MTPAPPRAFALLGPTASGKTALALHLSQHFPCEIISLDSALVYRGMDIGTAKPTPAERAAVPHHLIDIIDPLHSYSAADFVSDCLRLADEIRQRGRIPLIVGGTMMYFQSLTQGLNNLPPADAAVRAELNALKQQHGLSFLYNQLQEIDPDTAARLAPADSQRIERALEVWRLTGKPLSRHLAEQPAAPALALHTLALVPDHRAELHRRIAERFEAMLAQGLADEVAELRARYPELHQELPSMRCTGYRQTWDFLDGRITYPQLREHGTAATRQLAKRQLTWLRRLPADTVLDPCALSAADLERAARDALARFQAA</sequence>
<dbReference type="RefSeq" id="WP_027008642.1">
    <property type="nucleotide sequence ID" value="NZ_CP091521.1"/>
</dbReference>
<dbReference type="EMBL" id="CP091521">
    <property type="protein sequence ID" value="UOP05260.2"/>
    <property type="molecule type" value="Genomic_DNA"/>
</dbReference>
<protein>
    <recommendedName>
        <fullName evidence="10">tRNA dimethylallyltransferase</fullName>
        <ecNumber evidence="10">2.5.1.75</ecNumber>
    </recommendedName>
    <alternativeName>
        <fullName evidence="10">Dimethylallyl diphosphate:tRNA dimethylallyltransferase</fullName>
        <shortName evidence="10">DMAPP:tRNA dimethylallyltransferase</shortName>
        <shortName evidence="10">DMATase</shortName>
    </alternativeName>
    <alternativeName>
        <fullName evidence="10">Isopentenyl-diphosphate:tRNA isopentenyltransferase</fullName>
        <shortName evidence="10">IPP transferase</shortName>
        <shortName evidence="10">IPPT</shortName>
        <shortName evidence="10">IPTase</shortName>
    </alternativeName>
</protein>
<comment type="cofactor">
    <cofactor evidence="1 10">
        <name>Mg(2+)</name>
        <dbReference type="ChEBI" id="CHEBI:18420"/>
    </cofactor>
</comment>
<evidence type="ECO:0000256" key="5">
    <source>
        <dbReference type="ARBA" id="ARBA00022694"/>
    </source>
</evidence>
<feature type="region of interest" description="Interaction with substrate tRNA" evidence="10">
    <location>
        <begin position="162"/>
        <end position="166"/>
    </location>
</feature>
<evidence type="ECO:0000313" key="15">
    <source>
        <dbReference type="Proteomes" id="UP000831534"/>
    </source>
</evidence>
<evidence type="ECO:0000256" key="7">
    <source>
        <dbReference type="ARBA" id="ARBA00022840"/>
    </source>
</evidence>
<feature type="region of interest" description="Interaction with substrate tRNA" evidence="10">
    <location>
        <begin position="38"/>
        <end position="41"/>
    </location>
</feature>